<comment type="caution">
    <text evidence="1">The sequence shown here is derived from an EMBL/GenBank/DDBJ whole genome shotgun (WGS) entry which is preliminary data.</text>
</comment>
<sequence length="233" mass="26169">MMMMKTALFKSTLLQAWLHRCCEDLKDLLHQSPYSLTGFANYVAHFDFDNDDDDDMGSVKEELETHTILAWKEGKSHLNRQINGSGRSYPRRLVHAGPYDSLKDVALKILQNKVATVPIIHSSSCDGSFHSYYIRFSRILKCKLFLVCCLRAYDLLLTCDLLFGILGHFRYSSGSLPILQQPIGSLPLGTWVPKIGESNGQPFAMLRPNASLSAALSLLVQGDLPLFLFKLKS</sequence>
<dbReference type="Proteomes" id="UP001060215">
    <property type="component" value="Chromosome 6"/>
</dbReference>
<keyword evidence="2" id="KW-1185">Reference proteome</keyword>
<protein>
    <submittedName>
        <fullName evidence="1">Sucrose nonfermenting 4-like protein</fullName>
    </submittedName>
</protein>
<evidence type="ECO:0000313" key="2">
    <source>
        <dbReference type="Proteomes" id="UP001060215"/>
    </source>
</evidence>
<proteinExistence type="predicted"/>
<evidence type="ECO:0000313" key="1">
    <source>
        <dbReference type="EMBL" id="KAI8023225.1"/>
    </source>
</evidence>
<name>A0ACC0ICR1_9ERIC</name>
<accession>A0ACC0ICR1</accession>
<organism evidence="1 2">
    <name type="scientific">Camellia lanceoleosa</name>
    <dbReference type="NCBI Taxonomy" id="1840588"/>
    <lineage>
        <taxon>Eukaryota</taxon>
        <taxon>Viridiplantae</taxon>
        <taxon>Streptophyta</taxon>
        <taxon>Embryophyta</taxon>
        <taxon>Tracheophyta</taxon>
        <taxon>Spermatophyta</taxon>
        <taxon>Magnoliopsida</taxon>
        <taxon>eudicotyledons</taxon>
        <taxon>Gunneridae</taxon>
        <taxon>Pentapetalae</taxon>
        <taxon>asterids</taxon>
        <taxon>Ericales</taxon>
        <taxon>Theaceae</taxon>
        <taxon>Camellia</taxon>
    </lineage>
</organism>
<gene>
    <name evidence="1" type="ORF">LOK49_LG03G02734</name>
</gene>
<reference evidence="1 2" key="1">
    <citation type="journal article" date="2022" name="Plant J.">
        <title>Chromosome-level genome of Camellia lanceoleosa provides a valuable resource for understanding genome evolution and self-incompatibility.</title>
        <authorList>
            <person name="Gong W."/>
            <person name="Xiao S."/>
            <person name="Wang L."/>
            <person name="Liao Z."/>
            <person name="Chang Y."/>
            <person name="Mo W."/>
            <person name="Hu G."/>
            <person name="Li W."/>
            <person name="Zhao G."/>
            <person name="Zhu H."/>
            <person name="Hu X."/>
            <person name="Ji K."/>
            <person name="Xiang X."/>
            <person name="Song Q."/>
            <person name="Yuan D."/>
            <person name="Jin S."/>
            <person name="Zhang L."/>
        </authorList>
    </citation>
    <scope>NUCLEOTIDE SEQUENCE [LARGE SCALE GENOMIC DNA]</scope>
    <source>
        <strain evidence="1">SQ_2022a</strain>
    </source>
</reference>
<dbReference type="EMBL" id="CM045763">
    <property type="protein sequence ID" value="KAI8023225.1"/>
    <property type="molecule type" value="Genomic_DNA"/>
</dbReference>